<protein>
    <submittedName>
        <fullName evidence="1">Uncharacterized protein</fullName>
    </submittedName>
</protein>
<proteinExistence type="predicted"/>
<name>A0A1F6E026_9BACT</name>
<reference evidence="1 2" key="1">
    <citation type="journal article" date="2016" name="Nat. Commun.">
        <title>Thousands of microbial genomes shed light on interconnected biogeochemical processes in an aquifer system.</title>
        <authorList>
            <person name="Anantharaman K."/>
            <person name="Brown C.T."/>
            <person name="Hug L.A."/>
            <person name="Sharon I."/>
            <person name="Castelle C.J."/>
            <person name="Probst A.J."/>
            <person name="Thomas B.C."/>
            <person name="Singh A."/>
            <person name="Wilkins M.J."/>
            <person name="Karaoz U."/>
            <person name="Brodie E.L."/>
            <person name="Williams K.H."/>
            <person name="Hubbard S.S."/>
            <person name="Banfield J.F."/>
        </authorList>
    </citation>
    <scope>NUCLEOTIDE SEQUENCE [LARGE SCALE GENOMIC DNA]</scope>
</reference>
<sequence>MAERAERDWLHRSTVQKSLADLRERGFTRAGDLVYRIGRSLTVNAETVREHWDELFAQALEGEAEGYEKEHVKRVGRGTFVSSSLASKIEEKAFVLRESFRSKSKAEMAELERMGWKPLSVIPYHIARLPSVKAASTTIETRITDFFRQALEGSDEEYRKSNVRKVGVVTYVSPALASKIEGEVIAFYARRE</sequence>
<organism evidence="1 2">
    <name type="scientific">Candidatus Kaiserbacteria bacterium RIFCSPHIGHO2_02_FULL_59_21</name>
    <dbReference type="NCBI Taxonomy" id="1798500"/>
    <lineage>
        <taxon>Bacteria</taxon>
        <taxon>Candidatus Kaiseribacteriota</taxon>
    </lineage>
</organism>
<dbReference type="STRING" id="1798500.A3C21_02700"/>
<dbReference type="AlphaFoldDB" id="A0A1F6E026"/>
<gene>
    <name evidence="1" type="ORF">A3C21_02700</name>
</gene>
<dbReference type="EMBL" id="MFLN01000030">
    <property type="protein sequence ID" value="OGG67019.1"/>
    <property type="molecule type" value="Genomic_DNA"/>
</dbReference>
<evidence type="ECO:0000313" key="1">
    <source>
        <dbReference type="EMBL" id="OGG67019.1"/>
    </source>
</evidence>
<dbReference type="Proteomes" id="UP000178572">
    <property type="component" value="Unassembled WGS sequence"/>
</dbReference>
<evidence type="ECO:0000313" key="2">
    <source>
        <dbReference type="Proteomes" id="UP000178572"/>
    </source>
</evidence>
<accession>A0A1F6E026</accession>
<comment type="caution">
    <text evidence="1">The sequence shown here is derived from an EMBL/GenBank/DDBJ whole genome shotgun (WGS) entry which is preliminary data.</text>
</comment>